<dbReference type="Proteomes" id="UP000828387">
    <property type="component" value="Segment"/>
</dbReference>
<sequence length="31" mass="3437">MDQNLRFCEYKISPEISSSYAGCSSACSLVF</sequence>
<organism evidence="1 2">
    <name type="scientific">Klebsiella phage vB_KpnS-VAC51</name>
    <dbReference type="NCBI Taxonomy" id="2866698"/>
    <lineage>
        <taxon>Viruses</taxon>
        <taxon>Duplodnaviria</taxon>
        <taxon>Heunggongvirae</taxon>
        <taxon>Uroviricota</taxon>
        <taxon>Caudoviricetes</taxon>
        <taxon>Demerecviridae</taxon>
        <taxon>Sugarlandvirus</taxon>
        <taxon>Sugarlandvirus VAC51</taxon>
    </lineage>
</organism>
<proteinExistence type="predicted"/>
<name>A0AAE8YDX5_9CAUD</name>
<keyword evidence="2" id="KW-1185">Reference proteome</keyword>
<evidence type="ECO:0000313" key="2">
    <source>
        <dbReference type="Proteomes" id="UP000828387"/>
    </source>
</evidence>
<accession>A0AAE8YDX5</accession>
<evidence type="ECO:0000313" key="1">
    <source>
        <dbReference type="EMBL" id="UEP19645.1"/>
    </source>
</evidence>
<reference evidence="1 2" key="1">
    <citation type="submission" date="2021-07" db="EMBL/GenBank/DDBJ databases">
        <authorList>
            <person name="Bleriot I."/>
            <person name="Blasco L."/>
            <person name="Pacios O."/>
            <person name="Fernandez-Garcia L."/>
            <person name="Ambroa A."/>
            <person name="Lopez M."/>
            <person name="Ortiz-Cartagena C."/>
            <person name="Fernandez-Cuenca F."/>
            <person name="Oteo J."/>
            <person name="Pascual A."/>
            <person name="Martinez-Martinez L."/>
            <person name="Domingo-Calap P."/>
            <person name="Wood T.K."/>
            <person name="Tomas M."/>
        </authorList>
    </citation>
    <scope>NUCLEOTIDE SEQUENCE [LARGE SCALE GENOMIC DNA]</scope>
</reference>
<dbReference type="EMBL" id="MZ571830">
    <property type="protein sequence ID" value="UEP19645.1"/>
    <property type="molecule type" value="Genomic_DNA"/>
</dbReference>
<protein>
    <submittedName>
        <fullName evidence="1">Uncharacterized protein</fullName>
    </submittedName>
</protein>